<evidence type="ECO:0000256" key="3">
    <source>
        <dbReference type="ARBA" id="ARBA00022824"/>
    </source>
</evidence>
<comment type="subcellular location">
    <subcellularLocation>
        <location evidence="1 6">Endoplasmic reticulum membrane</location>
        <topology evidence="1 6">Multi-pass membrane protein</topology>
    </subcellularLocation>
</comment>
<dbReference type="GO" id="GO:0009617">
    <property type="term" value="P:response to bacterium"/>
    <property type="evidence" value="ECO:0007669"/>
    <property type="project" value="InterPro"/>
</dbReference>
<protein>
    <recommendedName>
        <fullName evidence="6">Reticulon-like protein</fullName>
    </recommendedName>
</protein>
<evidence type="ECO:0000256" key="4">
    <source>
        <dbReference type="ARBA" id="ARBA00022989"/>
    </source>
</evidence>
<dbReference type="Pfam" id="PF02453">
    <property type="entry name" value="Reticulon"/>
    <property type="match status" value="1"/>
</dbReference>
<evidence type="ECO:0000256" key="1">
    <source>
        <dbReference type="ARBA" id="ARBA00004477"/>
    </source>
</evidence>
<organism evidence="9 10">
    <name type="scientific">Nepenthes gracilis</name>
    <name type="common">Slender pitcher plant</name>
    <dbReference type="NCBI Taxonomy" id="150966"/>
    <lineage>
        <taxon>Eukaryota</taxon>
        <taxon>Viridiplantae</taxon>
        <taxon>Streptophyta</taxon>
        <taxon>Embryophyta</taxon>
        <taxon>Tracheophyta</taxon>
        <taxon>Spermatophyta</taxon>
        <taxon>Magnoliopsida</taxon>
        <taxon>eudicotyledons</taxon>
        <taxon>Gunneridae</taxon>
        <taxon>Pentapetalae</taxon>
        <taxon>Caryophyllales</taxon>
        <taxon>Nepenthaceae</taxon>
        <taxon>Nepenthes</taxon>
    </lineage>
</organism>
<keyword evidence="5 6" id="KW-0472">Membrane</keyword>
<proteinExistence type="predicted"/>
<gene>
    <name evidence="9" type="ORF">Nepgr_002307</name>
</gene>
<keyword evidence="4 6" id="KW-1133">Transmembrane helix</keyword>
<keyword evidence="2 6" id="KW-0812">Transmembrane</keyword>
<evidence type="ECO:0000259" key="8">
    <source>
        <dbReference type="PROSITE" id="PS50845"/>
    </source>
</evidence>
<sequence>MVENNETTGSLGSESLMEKIAEKLHGNDSSSSSSDSETEKTTSAASTVTAKTYRLFGREKPIHQVLGGGKPADLVLWRNKKVSGSVLGTATIIWVLFELLEYHLLTLICHILIFSLAIIFLWSNASSFINKSPPPIPKVQLPEEPLLEFASALRFEINRGFAALREIASGRDLKKFLTVIAGLWVLSFVGSSWNFLTLFYLSFVLLHIVPVLYEKYENKVDSFAEVATREVKKRYSFVNDNYLSKITAGRLKAKVA</sequence>
<evidence type="ECO:0000313" key="10">
    <source>
        <dbReference type="Proteomes" id="UP001279734"/>
    </source>
</evidence>
<dbReference type="GO" id="GO:0005789">
    <property type="term" value="C:endoplasmic reticulum membrane"/>
    <property type="evidence" value="ECO:0007669"/>
    <property type="project" value="UniProtKB-SubCell"/>
</dbReference>
<dbReference type="EMBL" id="BSYO01000002">
    <property type="protein sequence ID" value="GMH00468.1"/>
    <property type="molecule type" value="Genomic_DNA"/>
</dbReference>
<accession>A0AAD3RY69</accession>
<evidence type="ECO:0000256" key="7">
    <source>
        <dbReference type="SAM" id="MobiDB-lite"/>
    </source>
</evidence>
<keyword evidence="3 6" id="KW-0256">Endoplasmic reticulum</keyword>
<dbReference type="PANTHER" id="PTHR10994">
    <property type="entry name" value="RETICULON"/>
    <property type="match status" value="1"/>
</dbReference>
<feature type="domain" description="Reticulon" evidence="8">
    <location>
        <begin position="71"/>
        <end position="254"/>
    </location>
</feature>
<evidence type="ECO:0000313" key="9">
    <source>
        <dbReference type="EMBL" id="GMH00468.1"/>
    </source>
</evidence>
<name>A0AAD3RY69_NEPGR</name>
<feature type="compositionally biased region" description="Low complexity" evidence="7">
    <location>
        <begin position="28"/>
        <end position="45"/>
    </location>
</feature>
<evidence type="ECO:0000256" key="2">
    <source>
        <dbReference type="ARBA" id="ARBA00022692"/>
    </source>
</evidence>
<dbReference type="InterPro" id="IPR045064">
    <property type="entry name" value="Reticulon-like"/>
</dbReference>
<comment type="caution">
    <text evidence="9">The sequence shown here is derived from an EMBL/GenBank/DDBJ whole genome shotgun (WGS) entry which is preliminary data.</text>
</comment>
<feature type="transmembrane region" description="Helical" evidence="6">
    <location>
        <begin position="195"/>
        <end position="213"/>
    </location>
</feature>
<feature type="region of interest" description="Disordered" evidence="7">
    <location>
        <begin position="23"/>
        <end position="45"/>
    </location>
</feature>
<reference evidence="9" key="1">
    <citation type="submission" date="2023-05" db="EMBL/GenBank/DDBJ databases">
        <title>Nepenthes gracilis genome sequencing.</title>
        <authorList>
            <person name="Fukushima K."/>
        </authorList>
    </citation>
    <scope>NUCLEOTIDE SEQUENCE</scope>
    <source>
        <strain evidence="9">SING2019-196</strain>
    </source>
</reference>
<evidence type="ECO:0000256" key="6">
    <source>
        <dbReference type="RuleBase" id="RU363132"/>
    </source>
</evidence>
<feature type="transmembrane region" description="Helical" evidence="6">
    <location>
        <begin position="103"/>
        <end position="122"/>
    </location>
</feature>
<keyword evidence="10" id="KW-1185">Reference proteome</keyword>
<dbReference type="InterPro" id="IPR003388">
    <property type="entry name" value="Reticulon"/>
</dbReference>
<dbReference type="PANTHER" id="PTHR10994:SF193">
    <property type="entry name" value="RETICULON-LIKE PROTEIN"/>
    <property type="match status" value="1"/>
</dbReference>
<dbReference type="Proteomes" id="UP001279734">
    <property type="component" value="Unassembled WGS sequence"/>
</dbReference>
<dbReference type="AlphaFoldDB" id="A0AAD3RY69"/>
<evidence type="ECO:0000256" key="5">
    <source>
        <dbReference type="ARBA" id="ARBA00023136"/>
    </source>
</evidence>
<dbReference type="PROSITE" id="PS50845">
    <property type="entry name" value="RETICULON"/>
    <property type="match status" value="1"/>
</dbReference>